<dbReference type="AlphaFoldDB" id="A0AAV7U600"/>
<accession>A0AAV7U600</accession>
<keyword evidence="2" id="KW-1185">Reference proteome</keyword>
<reference evidence="1" key="1">
    <citation type="journal article" date="2022" name="bioRxiv">
        <title>Sequencing and chromosome-scale assembly of the giantPleurodeles waltlgenome.</title>
        <authorList>
            <person name="Brown T."/>
            <person name="Elewa A."/>
            <person name="Iarovenko S."/>
            <person name="Subramanian E."/>
            <person name="Araus A.J."/>
            <person name="Petzold A."/>
            <person name="Susuki M."/>
            <person name="Suzuki K.-i.T."/>
            <person name="Hayashi T."/>
            <person name="Toyoda A."/>
            <person name="Oliveira C."/>
            <person name="Osipova E."/>
            <person name="Leigh N.D."/>
            <person name="Simon A."/>
            <person name="Yun M.H."/>
        </authorList>
    </citation>
    <scope>NUCLEOTIDE SEQUENCE</scope>
    <source>
        <strain evidence="1">20211129_DDA</strain>
        <tissue evidence="1">Liver</tissue>
    </source>
</reference>
<evidence type="ECO:0000313" key="2">
    <source>
        <dbReference type="Proteomes" id="UP001066276"/>
    </source>
</evidence>
<protein>
    <submittedName>
        <fullName evidence="1">Uncharacterized protein</fullName>
    </submittedName>
</protein>
<sequence>MMVVILGQILYLVRKLREWEREQHSLEKKLQDLEGEHISFTTVGGLRQLEFVRLALNQKLTEAMRAVLKATQYYQHKVSEGLAETEQNVEAVQQEVCDLCSLVANLQKLTARMNECVEDAKGRFQRNNLRFVDFPERLEGPYTKLFLED</sequence>
<name>A0AAV7U600_PLEWA</name>
<dbReference type="Proteomes" id="UP001066276">
    <property type="component" value="Chromosome 3_1"/>
</dbReference>
<evidence type="ECO:0000313" key="1">
    <source>
        <dbReference type="EMBL" id="KAJ1184302.1"/>
    </source>
</evidence>
<dbReference type="EMBL" id="JANPWB010000005">
    <property type="protein sequence ID" value="KAJ1184302.1"/>
    <property type="molecule type" value="Genomic_DNA"/>
</dbReference>
<organism evidence="1 2">
    <name type="scientific">Pleurodeles waltl</name>
    <name type="common">Iberian ribbed newt</name>
    <dbReference type="NCBI Taxonomy" id="8319"/>
    <lineage>
        <taxon>Eukaryota</taxon>
        <taxon>Metazoa</taxon>
        <taxon>Chordata</taxon>
        <taxon>Craniata</taxon>
        <taxon>Vertebrata</taxon>
        <taxon>Euteleostomi</taxon>
        <taxon>Amphibia</taxon>
        <taxon>Batrachia</taxon>
        <taxon>Caudata</taxon>
        <taxon>Salamandroidea</taxon>
        <taxon>Salamandridae</taxon>
        <taxon>Pleurodelinae</taxon>
        <taxon>Pleurodeles</taxon>
    </lineage>
</organism>
<comment type="caution">
    <text evidence="1">The sequence shown here is derived from an EMBL/GenBank/DDBJ whole genome shotgun (WGS) entry which is preliminary data.</text>
</comment>
<gene>
    <name evidence="1" type="ORF">NDU88_001110</name>
</gene>
<proteinExistence type="predicted"/>